<organism evidence="1 2">
    <name type="scientific">Saprolegnia diclina (strain VS20)</name>
    <dbReference type="NCBI Taxonomy" id="1156394"/>
    <lineage>
        <taxon>Eukaryota</taxon>
        <taxon>Sar</taxon>
        <taxon>Stramenopiles</taxon>
        <taxon>Oomycota</taxon>
        <taxon>Saprolegniomycetes</taxon>
        <taxon>Saprolegniales</taxon>
        <taxon>Saprolegniaceae</taxon>
        <taxon>Saprolegnia</taxon>
    </lineage>
</organism>
<name>T0Q8V2_SAPDV</name>
<evidence type="ECO:0000313" key="1">
    <source>
        <dbReference type="EMBL" id="EQC31076.1"/>
    </source>
</evidence>
<reference evidence="1 2" key="1">
    <citation type="submission" date="2012-04" db="EMBL/GenBank/DDBJ databases">
        <title>The Genome Sequence of Saprolegnia declina VS20.</title>
        <authorList>
            <consortium name="The Broad Institute Genome Sequencing Platform"/>
            <person name="Russ C."/>
            <person name="Nusbaum C."/>
            <person name="Tyler B."/>
            <person name="van West P."/>
            <person name="Dieguez-Uribeondo J."/>
            <person name="de Bruijn I."/>
            <person name="Tripathy S."/>
            <person name="Jiang R."/>
            <person name="Young S.K."/>
            <person name="Zeng Q."/>
            <person name="Gargeya S."/>
            <person name="Fitzgerald M."/>
            <person name="Haas B."/>
            <person name="Abouelleil A."/>
            <person name="Alvarado L."/>
            <person name="Arachchi H.M."/>
            <person name="Berlin A."/>
            <person name="Chapman S.B."/>
            <person name="Goldberg J."/>
            <person name="Griggs A."/>
            <person name="Gujja S."/>
            <person name="Hansen M."/>
            <person name="Howarth C."/>
            <person name="Imamovic A."/>
            <person name="Larimer J."/>
            <person name="McCowen C."/>
            <person name="Montmayeur A."/>
            <person name="Murphy C."/>
            <person name="Neiman D."/>
            <person name="Pearson M."/>
            <person name="Priest M."/>
            <person name="Roberts A."/>
            <person name="Saif S."/>
            <person name="Shea T."/>
            <person name="Sisk P."/>
            <person name="Sykes S."/>
            <person name="Wortman J."/>
            <person name="Nusbaum C."/>
            <person name="Birren B."/>
        </authorList>
    </citation>
    <scope>NUCLEOTIDE SEQUENCE [LARGE SCALE GENOMIC DNA]</scope>
    <source>
        <strain evidence="1 2">VS20</strain>
    </source>
</reference>
<dbReference type="OrthoDB" id="73863at2759"/>
<dbReference type="AlphaFoldDB" id="T0Q8V2"/>
<dbReference type="InParanoid" id="T0Q8V2"/>
<dbReference type="VEuPathDB" id="FungiDB:SDRG_11262"/>
<dbReference type="GeneID" id="19951989"/>
<dbReference type="RefSeq" id="XP_008615515.1">
    <property type="nucleotide sequence ID" value="XM_008617293.1"/>
</dbReference>
<sequence length="162" mass="17913">MSGRLDQTGGQVNSACFLHHLHPRHFPTGPRSSMAREAVEEESTCKYVYKKCLNARTTKKNGHLHSLCEYHRAKANSIQKAYATKKRSMHKALKSPTAVDGPIPFGGATNVFDVSETEWLDILEALGVSPSDNHGNDDVLVKDEFFTLADDDVVIKDECIAV</sequence>
<dbReference type="EMBL" id="JH767171">
    <property type="protein sequence ID" value="EQC31076.1"/>
    <property type="molecule type" value="Genomic_DNA"/>
</dbReference>
<keyword evidence="2" id="KW-1185">Reference proteome</keyword>
<protein>
    <submittedName>
        <fullName evidence="1">Uncharacterized protein</fullName>
    </submittedName>
</protein>
<evidence type="ECO:0000313" key="2">
    <source>
        <dbReference type="Proteomes" id="UP000030762"/>
    </source>
</evidence>
<dbReference type="OMA" id="HRAKANS"/>
<proteinExistence type="predicted"/>
<accession>T0Q8V2</accession>
<dbReference type="Proteomes" id="UP000030762">
    <property type="component" value="Unassembled WGS sequence"/>
</dbReference>
<gene>
    <name evidence="1" type="ORF">SDRG_11262</name>
</gene>